<dbReference type="InterPro" id="IPR018530">
    <property type="entry name" value="SiaC"/>
</dbReference>
<organism evidence="2 3">
    <name type="scientific">Desulforhabdus amnigena</name>
    <dbReference type="NCBI Taxonomy" id="40218"/>
    <lineage>
        <taxon>Bacteria</taxon>
        <taxon>Pseudomonadati</taxon>
        <taxon>Thermodesulfobacteriota</taxon>
        <taxon>Syntrophobacteria</taxon>
        <taxon>Syntrophobacterales</taxon>
        <taxon>Syntrophobacteraceae</taxon>
        <taxon>Desulforhabdus</taxon>
    </lineage>
</organism>
<evidence type="ECO:0000313" key="3">
    <source>
        <dbReference type="Proteomes" id="UP001144372"/>
    </source>
</evidence>
<dbReference type="Pfam" id="PF09345">
    <property type="entry name" value="SiaC"/>
    <property type="match status" value="1"/>
</dbReference>
<evidence type="ECO:0000259" key="1">
    <source>
        <dbReference type="Pfam" id="PF09345"/>
    </source>
</evidence>
<keyword evidence="3" id="KW-1185">Reference proteome</keyword>
<feature type="domain" description="SiaC family regulatory phosphoprotein" evidence="1">
    <location>
        <begin position="7"/>
        <end position="122"/>
    </location>
</feature>
<name>A0A9W6FR35_9BACT</name>
<dbReference type="EMBL" id="BSDR01000001">
    <property type="protein sequence ID" value="GLI33137.1"/>
    <property type="molecule type" value="Genomic_DNA"/>
</dbReference>
<dbReference type="Proteomes" id="UP001144372">
    <property type="component" value="Unassembled WGS sequence"/>
</dbReference>
<sequence length="125" mass="14234">MEVLNVQPTTSTPAIRSDLSAGILELSGESYPENSFEFYTPVLSWLQEYLEESESLQLDIKVIYMNSSSIKCMLDMLDMLGNAAARGKEIVINWYYDRENSRALDLAEDFREDVKLPFNIIPVEG</sequence>
<reference evidence="2" key="1">
    <citation type="submission" date="2022-12" db="EMBL/GenBank/DDBJ databases">
        <title>Reference genome sequencing for broad-spectrum identification of bacterial and archaeal isolates by mass spectrometry.</title>
        <authorList>
            <person name="Sekiguchi Y."/>
            <person name="Tourlousse D.M."/>
        </authorList>
    </citation>
    <scope>NUCLEOTIDE SEQUENCE</scope>
    <source>
        <strain evidence="2">ASRB1</strain>
    </source>
</reference>
<dbReference type="RefSeq" id="WP_281792154.1">
    <property type="nucleotide sequence ID" value="NZ_BSDR01000001.1"/>
</dbReference>
<dbReference type="AlphaFoldDB" id="A0A9W6FR35"/>
<accession>A0A9W6FR35</accession>
<gene>
    <name evidence="2" type="ORF">DAMNIGENAA_05700</name>
</gene>
<evidence type="ECO:0000313" key="2">
    <source>
        <dbReference type="EMBL" id="GLI33137.1"/>
    </source>
</evidence>
<dbReference type="NCBIfam" id="NF038265">
    <property type="entry name" value="phos_prot_SiaC"/>
    <property type="match status" value="1"/>
</dbReference>
<protein>
    <recommendedName>
        <fullName evidence="1">SiaC family regulatory phosphoprotein domain-containing protein</fullName>
    </recommendedName>
</protein>
<proteinExistence type="predicted"/>
<comment type="caution">
    <text evidence="2">The sequence shown here is derived from an EMBL/GenBank/DDBJ whole genome shotgun (WGS) entry which is preliminary data.</text>
</comment>